<dbReference type="EMBL" id="QRZM01000001">
    <property type="protein sequence ID" value="RGV79136.1"/>
    <property type="molecule type" value="Genomic_DNA"/>
</dbReference>
<sequence>MQTCNMVQAGYGEADITPDNPSEMVGFYRPDNRSRGVRDSLRLQALVWEADGVMGGLIVIDSLGFTVELSNVLRDRAAAALHTGRERIMVCFSHTHSAPNAAEEPDYFEMVCRQADTAVRKAAGKMKSMEAAWGIGENTVGVNRRNEPEQMDGRLGILKLAARDGKEPEVLLIRVTAHANVLSGDNYFISADYMGAARKRLEEAYGCPVMMVQGAAGDIRPRYHQDNMEYVEIHCWEMARKGFSQEYRQKYVPQSRRALEQMAEDMFRSVDAVYASLVLMPLERVEIRSSFCRFAADVPDMERAEEIAEEAEREGEIDGRMWLKEVKRLLDEGIQKQYADIEIQYLFVNQGCLCGVPNEAMCRIAIDIWKEAEAPLLFFNGYTNGCSSYLPTAEEYDKGGYEVLWSNLVYFPYHGRVMPLNRDTAGKMAAQVVEDWRKSRS</sequence>
<dbReference type="AlphaFoldDB" id="A0A412ZG05"/>
<evidence type="ECO:0000313" key="1">
    <source>
        <dbReference type="EMBL" id="RGV79136.1"/>
    </source>
</evidence>
<proteinExistence type="predicted"/>
<accession>A0A412ZG05</accession>
<name>A0A412ZG05_9FIRM</name>
<protein>
    <recommendedName>
        <fullName evidence="3">Neutral/alkaline non-lysosomal ceramidase</fullName>
    </recommendedName>
</protein>
<organism evidence="1 2">
    <name type="scientific">Enterocloster bolteae</name>
    <dbReference type="NCBI Taxonomy" id="208479"/>
    <lineage>
        <taxon>Bacteria</taxon>
        <taxon>Bacillati</taxon>
        <taxon>Bacillota</taxon>
        <taxon>Clostridia</taxon>
        <taxon>Lachnospirales</taxon>
        <taxon>Lachnospiraceae</taxon>
        <taxon>Enterocloster</taxon>
    </lineage>
</organism>
<reference evidence="1 2" key="1">
    <citation type="submission" date="2018-08" db="EMBL/GenBank/DDBJ databases">
        <title>A genome reference for cultivated species of the human gut microbiota.</title>
        <authorList>
            <person name="Zou Y."/>
            <person name="Xue W."/>
            <person name="Luo G."/>
        </authorList>
    </citation>
    <scope>NUCLEOTIDE SEQUENCE [LARGE SCALE GENOMIC DNA]</scope>
    <source>
        <strain evidence="1 2">AF14-18</strain>
    </source>
</reference>
<dbReference type="KEGG" id="cbol:CGC65_06615"/>
<comment type="caution">
    <text evidence="1">The sequence shown here is derived from an EMBL/GenBank/DDBJ whole genome shotgun (WGS) entry which is preliminary data.</text>
</comment>
<dbReference type="Proteomes" id="UP000284543">
    <property type="component" value="Unassembled WGS sequence"/>
</dbReference>
<gene>
    <name evidence="1" type="ORF">DWW02_05280</name>
</gene>
<evidence type="ECO:0008006" key="3">
    <source>
        <dbReference type="Google" id="ProtNLM"/>
    </source>
</evidence>
<dbReference type="RefSeq" id="WP_007036796.1">
    <property type="nucleotide sequence ID" value="NZ_CABKUK010000002.1"/>
</dbReference>
<evidence type="ECO:0000313" key="2">
    <source>
        <dbReference type="Proteomes" id="UP000284543"/>
    </source>
</evidence>